<dbReference type="RefSeq" id="WP_058966744.1">
    <property type="nucleotide sequence ID" value="NZ_CABKVM010000019.1"/>
</dbReference>
<dbReference type="InterPro" id="IPR001478">
    <property type="entry name" value="PDZ"/>
</dbReference>
<name>A0A4R1R1C9_9FIRM</name>
<dbReference type="EMBL" id="SLUM01000006">
    <property type="protein sequence ID" value="TCL59130.1"/>
    <property type="molecule type" value="Genomic_DNA"/>
</dbReference>
<dbReference type="Pfam" id="PF05580">
    <property type="entry name" value="Peptidase_S55"/>
    <property type="match status" value="1"/>
</dbReference>
<evidence type="ECO:0000313" key="4">
    <source>
        <dbReference type="Proteomes" id="UP000295184"/>
    </source>
</evidence>
<dbReference type="InterPro" id="IPR014219">
    <property type="entry name" value="SpoIVB"/>
</dbReference>
<dbReference type="NCBIfam" id="TIGR02860">
    <property type="entry name" value="spore_IV_B"/>
    <property type="match status" value="1"/>
</dbReference>
<evidence type="ECO:0000259" key="1">
    <source>
        <dbReference type="PROSITE" id="PS50106"/>
    </source>
</evidence>
<protein>
    <submittedName>
        <fullName evidence="3">Stage IV sporulation protein B</fullName>
    </submittedName>
</protein>
<proteinExistence type="predicted"/>
<feature type="domain" description="Peptidase S55" evidence="2">
    <location>
        <begin position="175"/>
        <end position="409"/>
    </location>
</feature>
<dbReference type="SMART" id="SM00228">
    <property type="entry name" value="PDZ"/>
    <property type="match status" value="1"/>
</dbReference>
<organism evidence="3 4">
    <name type="scientific">Allofournierella massiliensis</name>
    <dbReference type="NCBI Taxonomy" id="1650663"/>
    <lineage>
        <taxon>Bacteria</taxon>
        <taxon>Bacillati</taxon>
        <taxon>Bacillota</taxon>
        <taxon>Clostridia</taxon>
        <taxon>Eubacteriales</taxon>
        <taxon>Oscillospiraceae</taxon>
        <taxon>Allofournierella</taxon>
    </lineage>
</organism>
<dbReference type="AlphaFoldDB" id="A0A4R1R1C9"/>
<dbReference type="Pfam" id="PF17820">
    <property type="entry name" value="PDZ_6"/>
    <property type="match status" value="1"/>
</dbReference>
<dbReference type="InterPro" id="IPR036034">
    <property type="entry name" value="PDZ_sf"/>
</dbReference>
<dbReference type="Proteomes" id="UP000295184">
    <property type="component" value="Unassembled WGS sequence"/>
</dbReference>
<dbReference type="OrthoDB" id="9765242at2"/>
<dbReference type="Gene3D" id="2.30.42.10">
    <property type="match status" value="1"/>
</dbReference>
<dbReference type="PROSITE" id="PS51257">
    <property type="entry name" value="PROKAR_LIPOPROTEIN"/>
    <property type="match status" value="1"/>
</dbReference>
<reference evidence="3 4" key="1">
    <citation type="submission" date="2019-03" db="EMBL/GenBank/DDBJ databases">
        <title>Genomic Encyclopedia of Type Strains, Phase IV (KMG-IV): sequencing the most valuable type-strain genomes for metagenomic binning, comparative biology and taxonomic classification.</title>
        <authorList>
            <person name="Goeker M."/>
        </authorList>
    </citation>
    <scope>NUCLEOTIDE SEQUENCE [LARGE SCALE GENOMIC DNA]</scope>
    <source>
        <strain evidence="3 4">DSM 100451</strain>
    </source>
</reference>
<dbReference type="PROSITE" id="PS51494">
    <property type="entry name" value="SPOIVB"/>
    <property type="match status" value="1"/>
</dbReference>
<dbReference type="InterPro" id="IPR008763">
    <property type="entry name" value="Peptidase_S55"/>
</dbReference>
<accession>A0A4R1R1C9</accession>
<evidence type="ECO:0000259" key="2">
    <source>
        <dbReference type="PROSITE" id="PS51494"/>
    </source>
</evidence>
<sequence>MICWIRRGLAALLAAGALFACGWGYLYTQLPDTFLVEQGQTLRFAQMPWLQPLQQSSAAQAGSVPAGDSYNVTLSILGRIPVKTVRAVAVDQRAVTVCGTPFGIKMFAEGATVVGFTDLPAPGGGANPAKSAGLKIGDRILSIDGIATHGNQDVADALQEAAGRPVEVIYQRGEEQCTTTLEPMQDEESGTWRAGMWVRDSSAGIGTLTFVDNSTGMYGGLGHPISDADTGQSIALRSGEIAPVTITGYEKGEAGVPGELKGRFTSQIAMGDILANGATGVYGSIRGLHSGQDMIVAQAQQVRCGPARILTTLEGTTPRWYDVEIERVSLSQEDPNRNMVIRVTDPQLLSSTGGIVQGMSGSPIEQDGKLVGAVTHVLVNDPTRGYGIFAQTMLETADILATQGKSNAA</sequence>
<dbReference type="SUPFAM" id="SSF50156">
    <property type="entry name" value="PDZ domain-like"/>
    <property type="match status" value="1"/>
</dbReference>
<comment type="caution">
    <text evidence="3">The sequence shown here is derived from an EMBL/GenBank/DDBJ whole genome shotgun (WGS) entry which is preliminary data.</text>
</comment>
<feature type="domain" description="PDZ" evidence="1">
    <location>
        <begin position="94"/>
        <end position="173"/>
    </location>
</feature>
<dbReference type="InterPro" id="IPR041489">
    <property type="entry name" value="PDZ_6"/>
</dbReference>
<dbReference type="PROSITE" id="PS50106">
    <property type="entry name" value="PDZ"/>
    <property type="match status" value="1"/>
</dbReference>
<dbReference type="STRING" id="1650663.GCA_001486665_03251"/>
<gene>
    <name evidence="3" type="ORF">EDD77_10644</name>
</gene>
<evidence type="ECO:0000313" key="3">
    <source>
        <dbReference type="EMBL" id="TCL59130.1"/>
    </source>
</evidence>